<keyword evidence="3" id="KW-0378">Hydrolase</keyword>
<dbReference type="GO" id="GO:0006508">
    <property type="term" value="P:proteolysis"/>
    <property type="evidence" value="ECO:0007669"/>
    <property type="project" value="UniProtKB-KW"/>
</dbReference>
<evidence type="ECO:0000313" key="5">
    <source>
        <dbReference type="EMBL" id="EFK95069.1"/>
    </source>
</evidence>
<keyword evidence="4" id="KW-0720">Serine protease</keyword>
<reference evidence="5" key="1">
    <citation type="submission" date="2010-07" db="EMBL/GenBank/DDBJ databases">
        <authorList>
            <consortium name="CONSOLIDER consortium CSD2007-00005"/>
            <person name="Guazzaroni M.-E."/>
            <person name="Richter M."/>
            <person name="Garcia-Salamanca A."/>
            <person name="Yarza P."/>
            <person name="Ferrer M."/>
        </authorList>
    </citation>
    <scope>NUCLEOTIDE SEQUENCE</scope>
</reference>
<dbReference type="InterPro" id="IPR029062">
    <property type="entry name" value="Class_I_gatase-like"/>
</dbReference>
<evidence type="ECO:0000256" key="1">
    <source>
        <dbReference type="ARBA" id="ARBA00006534"/>
    </source>
</evidence>
<dbReference type="Gene3D" id="3.40.50.880">
    <property type="match status" value="1"/>
</dbReference>
<name>D9PMZ8_9ZZZZ</name>
<dbReference type="Pfam" id="PF03575">
    <property type="entry name" value="Peptidase_S51"/>
    <property type="match status" value="1"/>
</dbReference>
<organism evidence="5">
    <name type="scientific">sediment metagenome</name>
    <dbReference type="NCBI Taxonomy" id="749907"/>
    <lineage>
        <taxon>unclassified sequences</taxon>
        <taxon>metagenomes</taxon>
        <taxon>ecological metagenomes</taxon>
    </lineage>
</organism>
<protein>
    <recommendedName>
        <fullName evidence="6">Peptidase</fullName>
    </recommendedName>
</protein>
<evidence type="ECO:0008006" key="6">
    <source>
        <dbReference type="Google" id="ProtNLM"/>
    </source>
</evidence>
<dbReference type="EMBL" id="ADZX01000902">
    <property type="protein sequence ID" value="EFK95069.1"/>
    <property type="molecule type" value="Genomic_DNA"/>
</dbReference>
<accession>D9PMZ8</accession>
<dbReference type="SUPFAM" id="SSF52317">
    <property type="entry name" value="Class I glutamine amidotransferase-like"/>
    <property type="match status" value="1"/>
</dbReference>
<sequence>MTKFILHGGYTTTVNELNRTFYKEIASDVPDQGTILLCYFASKDEDNTRRFNEDGENISQQSNGKIFNFLLADEKDFIEQLEQSDALYLRGGSTPKLLTALCKHDSFREQLEGKTVAGSSAGAYVIGKYSAFHDDESGGKVRKGLGLLPLRVVCHYESKDSPPNPEALELLMNTEPELETVLLRDFEWQVFKV</sequence>
<evidence type="ECO:0000256" key="2">
    <source>
        <dbReference type="ARBA" id="ARBA00022670"/>
    </source>
</evidence>
<proteinExistence type="inferred from homology"/>
<keyword evidence="2" id="KW-0645">Protease</keyword>
<dbReference type="AlphaFoldDB" id="D9PMZ8"/>
<comment type="caution">
    <text evidence="5">The sequence shown here is derived from an EMBL/GenBank/DDBJ whole genome shotgun (WGS) entry which is preliminary data.</text>
</comment>
<reference evidence="5" key="2">
    <citation type="journal article" date="2011" name="Microb. Ecol.">
        <title>Taxonomic and Functional Metagenomic Profiling of the Microbial Community in the Anoxic Sediment of a Sub-saline Shallow Lake (Laguna de Carrizo, Central Spain).</title>
        <authorList>
            <person name="Ferrer M."/>
            <person name="Guazzaroni M.E."/>
            <person name="Richter M."/>
            <person name="Garcia-Salamanca A."/>
            <person name="Yarza P."/>
            <person name="Suarez-Suarez A."/>
            <person name="Solano J."/>
            <person name="Alcaide M."/>
            <person name="van Dillewijn P."/>
            <person name="Molina-Henares M.A."/>
            <person name="Lopez-Cortes N."/>
            <person name="Al-Ramahi Y."/>
            <person name="Guerrero C."/>
            <person name="Acosta A."/>
            <person name="de Eugenio L.I."/>
            <person name="Martinez V."/>
            <person name="Marques S."/>
            <person name="Rojo F."/>
            <person name="Santero E."/>
            <person name="Genilloud O."/>
            <person name="Perez-Perez J."/>
            <person name="Rossello-Mora R."/>
            <person name="Ramos J.L."/>
        </authorList>
    </citation>
    <scope>NUCLEOTIDE SEQUENCE</scope>
</reference>
<dbReference type="GO" id="GO:0008236">
    <property type="term" value="F:serine-type peptidase activity"/>
    <property type="evidence" value="ECO:0007669"/>
    <property type="project" value="UniProtKB-KW"/>
</dbReference>
<dbReference type="InterPro" id="IPR005320">
    <property type="entry name" value="Peptidase_S51"/>
</dbReference>
<evidence type="ECO:0000256" key="4">
    <source>
        <dbReference type="ARBA" id="ARBA00022825"/>
    </source>
</evidence>
<gene>
    <name evidence="5" type="ORF">LDC_2927</name>
</gene>
<evidence type="ECO:0000256" key="3">
    <source>
        <dbReference type="ARBA" id="ARBA00022801"/>
    </source>
</evidence>
<comment type="similarity">
    <text evidence="1">Belongs to the peptidase S51 family.</text>
</comment>